<name>A0A4R3HPB0_PAULE</name>
<dbReference type="EMBL" id="SLZQ01000019">
    <property type="protein sequence ID" value="TCS32900.1"/>
    <property type="molecule type" value="Genomic_DNA"/>
</dbReference>
<comment type="caution">
    <text evidence="1">The sequence shown here is derived from an EMBL/GenBank/DDBJ whole genome shotgun (WGS) entry which is preliminary data.</text>
</comment>
<keyword evidence="2" id="KW-1185">Reference proteome</keyword>
<dbReference type="AlphaFoldDB" id="A0A4R3HPB0"/>
<reference evidence="1 2" key="1">
    <citation type="submission" date="2019-03" db="EMBL/GenBank/DDBJ databases">
        <title>Genomic Encyclopedia of Type Strains, Phase IV (KMG-IV): sequencing the most valuable type-strain genomes for metagenomic binning, comparative biology and taxonomic classification.</title>
        <authorList>
            <person name="Goeker M."/>
        </authorList>
    </citation>
    <scope>NUCLEOTIDE SEQUENCE [LARGE SCALE GENOMIC DNA]</scope>
    <source>
        <strain evidence="1 2">DSM 7445</strain>
    </source>
</reference>
<organism evidence="1 2">
    <name type="scientific">Paucimonas lemoignei</name>
    <name type="common">Pseudomonas lemoignei</name>
    <dbReference type="NCBI Taxonomy" id="29443"/>
    <lineage>
        <taxon>Bacteria</taxon>
        <taxon>Pseudomonadati</taxon>
        <taxon>Pseudomonadota</taxon>
        <taxon>Betaproteobacteria</taxon>
        <taxon>Burkholderiales</taxon>
        <taxon>Burkholderiaceae</taxon>
        <taxon>Paucimonas</taxon>
    </lineage>
</organism>
<evidence type="ECO:0000313" key="1">
    <source>
        <dbReference type="EMBL" id="TCS32900.1"/>
    </source>
</evidence>
<proteinExistence type="predicted"/>
<evidence type="ECO:0000313" key="2">
    <source>
        <dbReference type="Proteomes" id="UP000295382"/>
    </source>
</evidence>
<dbReference type="Proteomes" id="UP000295382">
    <property type="component" value="Unassembled WGS sequence"/>
</dbReference>
<sequence length="162" mass="17372">MFGQNGASAVLFRDSACVKSFWSSEGEKVSGGLGNAFSSFAGTVSNTSLGIPETDTTRNLDQKNGLLSKAYYREYEIPAGKPTSMRMGFRDVSSFYVSNGIRYESVSPSCSGAITFTPEAGKDYEAGFAWEGRVCTLSVNQVLVKDDKTELVPVTISVAPDC</sequence>
<gene>
    <name evidence="1" type="ORF">EDC30_11911</name>
</gene>
<accession>A0A4R3HPB0</accession>
<protein>
    <submittedName>
        <fullName evidence="1">Uncharacterized protein</fullName>
    </submittedName>
</protein>